<evidence type="ECO:0000259" key="3">
    <source>
        <dbReference type="Pfam" id="PF13356"/>
    </source>
</evidence>
<dbReference type="Gene3D" id="3.30.160.390">
    <property type="entry name" value="Integrase, DNA-binding domain"/>
    <property type="match status" value="1"/>
</dbReference>
<dbReference type="Pfam" id="PF13356">
    <property type="entry name" value="Arm-DNA-bind_3"/>
    <property type="match status" value="1"/>
</dbReference>
<dbReference type="InterPro" id="IPR025166">
    <property type="entry name" value="Integrase_DNA_bind_dom"/>
</dbReference>
<feature type="domain" description="Integrase DNA-binding" evidence="3">
    <location>
        <begin position="13"/>
        <end position="88"/>
    </location>
</feature>
<proteinExistence type="inferred from homology"/>
<dbReference type="STRING" id="1457154.CAPSK01_002047"/>
<gene>
    <name evidence="4" type="ORF">CAPSK01_002047</name>
</gene>
<protein>
    <recommendedName>
        <fullName evidence="3">Integrase DNA-binding domain-containing protein</fullName>
    </recommendedName>
</protein>
<dbReference type="AlphaFoldDB" id="A0A084Y0F0"/>
<dbReference type="Proteomes" id="UP000019812">
    <property type="component" value="Unassembled WGS sequence"/>
</dbReference>
<dbReference type="EMBL" id="JDSS02000021">
    <property type="protein sequence ID" value="KFB68194.1"/>
    <property type="molecule type" value="Genomic_DNA"/>
</dbReference>
<evidence type="ECO:0000313" key="5">
    <source>
        <dbReference type="Proteomes" id="UP000019812"/>
    </source>
</evidence>
<sequence>MGFDARAIKLLQPGQHLTSTETPGLRVEAYADRKTWTYRYRSPLDQKLRQVKIGTWPVMSVHAAVVAWERLRDLRDSGRDPAVEAKAERERSRRAIAEAVAASTPCYTVAQVCDDYWQGHVLPFRAKKGATEVRRMFDKMLGDTAGLAAKDISRAEAFDLIKGYAETAPVQAGRRRAPATRTLPICACLCLAGPWKW</sequence>
<dbReference type="PANTHER" id="PTHR30629:SF2">
    <property type="entry name" value="PROPHAGE INTEGRASE INTS-RELATED"/>
    <property type="match status" value="1"/>
</dbReference>
<accession>A0A084Y0F0</accession>
<dbReference type="PANTHER" id="PTHR30629">
    <property type="entry name" value="PROPHAGE INTEGRASE"/>
    <property type="match status" value="1"/>
</dbReference>
<evidence type="ECO:0000313" key="4">
    <source>
        <dbReference type="EMBL" id="KFB68194.1"/>
    </source>
</evidence>
<dbReference type="RefSeq" id="WP_337958564.1">
    <property type="nucleotide sequence ID" value="NZ_JDSS02000021.1"/>
</dbReference>
<dbReference type="InterPro" id="IPR050808">
    <property type="entry name" value="Phage_Integrase"/>
</dbReference>
<dbReference type="InterPro" id="IPR038488">
    <property type="entry name" value="Integrase_DNA-bd_sf"/>
</dbReference>
<keyword evidence="2" id="KW-0229">DNA integration</keyword>
<organism evidence="4 5">
    <name type="scientific">Candidatus Accumulibacter vicinus</name>
    <dbReference type="NCBI Taxonomy" id="2954382"/>
    <lineage>
        <taxon>Bacteria</taxon>
        <taxon>Pseudomonadati</taxon>
        <taxon>Pseudomonadota</taxon>
        <taxon>Betaproteobacteria</taxon>
        <taxon>Candidatus Accumulibacter</taxon>
    </lineage>
</organism>
<evidence type="ECO:0000256" key="1">
    <source>
        <dbReference type="ARBA" id="ARBA00008857"/>
    </source>
</evidence>
<reference evidence="4 5" key="1">
    <citation type="submission" date="2014-07" db="EMBL/GenBank/DDBJ databases">
        <title>Expanding our view of genomic diversity in Candidatus Accumulibacter clades.</title>
        <authorList>
            <person name="Skennerton C.T."/>
            <person name="Barr J.J."/>
            <person name="Slater F.R."/>
            <person name="Bond P.L."/>
            <person name="Tyson G.W."/>
        </authorList>
    </citation>
    <scope>NUCLEOTIDE SEQUENCE [LARGE SCALE GENOMIC DNA]</scope>
    <source>
        <strain evidence="5">SK-01</strain>
    </source>
</reference>
<name>A0A084Y0F0_9PROT</name>
<dbReference type="GO" id="GO:0015074">
    <property type="term" value="P:DNA integration"/>
    <property type="evidence" value="ECO:0007669"/>
    <property type="project" value="UniProtKB-KW"/>
</dbReference>
<evidence type="ECO:0000256" key="2">
    <source>
        <dbReference type="ARBA" id="ARBA00022908"/>
    </source>
</evidence>
<comment type="similarity">
    <text evidence="1">Belongs to the 'phage' integrase family.</text>
</comment>
<comment type="caution">
    <text evidence="4">The sequence shown here is derived from an EMBL/GenBank/DDBJ whole genome shotgun (WGS) entry which is preliminary data.</text>
</comment>